<proteinExistence type="predicted"/>
<evidence type="ECO:0000313" key="2">
    <source>
        <dbReference type="EMBL" id="MFG3009772.1"/>
    </source>
</evidence>
<protein>
    <submittedName>
        <fullName evidence="2">Uncharacterized protein</fullName>
    </submittedName>
</protein>
<dbReference type="RefSeq" id="WP_392815641.1">
    <property type="nucleotide sequence ID" value="NZ_JBICYV010000002.1"/>
</dbReference>
<evidence type="ECO:0000256" key="1">
    <source>
        <dbReference type="SAM" id="MobiDB-lite"/>
    </source>
</evidence>
<reference evidence="2 3" key="1">
    <citation type="submission" date="2024-10" db="EMBL/GenBank/DDBJ databases">
        <title>The Natural Products Discovery Center: Release of the First 8490 Sequenced Strains for Exploring Actinobacteria Biosynthetic Diversity.</title>
        <authorList>
            <person name="Kalkreuter E."/>
            <person name="Kautsar S.A."/>
            <person name="Yang D."/>
            <person name="Bader C.D."/>
            <person name="Teijaro C.N."/>
            <person name="Fluegel L."/>
            <person name="Davis C.M."/>
            <person name="Simpson J.R."/>
            <person name="Lauterbach L."/>
            <person name="Steele A.D."/>
            <person name="Gui C."/>
            <person name="Meng S."/>
            <person name="Li G."/>
            <person name="Viehrig K."/>
            <person name="Ye F."/>
            <person name="Su P."/>
            <person name="Kiefer A.F."/>
            <person name="Nichols A."/>
            <person name="Cepeda A.J."/>
            <person name="Yan W."/>
            <person name="Fan B."/>
            <person name="Jiang Y."/>
            <person name="Adhikari A."/>
            <person name="Zheng C.-J."/>
            <person name="Schuster L."/>
            <person name="Cowan T.M."/>
            <person name="Smanski M.J."/>
            <person name="Chevrette M.G."/>
            <person name="De Carvalho L.P.S."/>
            <person name="Shen B."/>
        </authorList>
    </citation>
    <scope>NUCLEOTIDE SEQUENCE [LARGE SCALE GENOMIC DNA]</scope>
    <source>
        <strain evidence="2 3">NPDC048320</strain>
    </source>
</reference>
<comment type="caution">
    <text evidence="2">The sequence shown here is derived from an EMBL/GenBank/DDBJ whole genome shotgun (WGS) entry which is preliminary data.</text>
</comment>
<sequence length="63" mass="6311">MSNPQQPEQRRSDKGGAAPQDSGELKARQTGRGAGGRPHGTDKGGKGGGEGGGVPPAQQPEHP</sequence>
<dbReference type="Proteomes" id="UP001604267">
    <property type="component" value="Unassembled WGS sequence"/>
</dbReference>
<organism evidence="2 3">
    <name type="scientific">Streptomyces cinerochromogenes</name>
    <dbReference type="NCBI Taxonomy" id="66422"/>
    <lineage>
        <taxon>Bacteria</taxon>
        <taxon>Bacillati</taxon>
        <taxon>Actinomycetota</taxon>
        <taxon>Actinomycetes</taxon>
        <taxon>Kitasatosporales</taxon>
        <taxon>Streptomycetaceae</taxon>
        <taxon>Streptomyces</taxon>
    </lineage>
</organism>
<feature type="region of interest" description="Disordered" evidence="1">
    <location>
        <begin position="1"/>
        <end position="63"/>
    </location>
</feature>
<name>A0ABW7AXY8_9ACTN</name>
<gene>
    <name evidence="2" type="ORF">ACGFZB_04805</name>
</gene>
<dbReference type="EMBL" id="JBICYV010000002">
    <property type="protein sequence ID" value="MFG3009772.1"/>
    <property type="molecule type" value="Genomic_DNA"/>
</dbReference>
<keyword evidence="3" id="KW-1185">Reference proteome</keyword>
<accession>A0ABW7AXY8</accession>
<evidence type="ECO:0000313" key="3">
    <source>
        <dbReference type="Proteomes" id="UP001604267"/>
    </source>
</evidence>